<dbReference type="AlphaFoldDB" id="A0A3E3E5A7"/>
<evidence type="ECO:0000313" key="4">
    <source>
        <dbReference type="EMBL" id="NME44409.1"/>
    </source>
</evidence>
<feature type="domain" description="HTH tetR-type" evidence="3">
    <location>
        <begin position="8"/>
        <end position="68"/>
    </location>
</feature>
<dbReference type="GO" id="GO:0006355">
    <property type="term" value="P:regulation of DNA-templated transcription"/>
    <property type="evidence" value="ECO:0007669"/>
    <property type="project" value="UniProtKB-ARBA"/>
</dbReference>
<evidence type="ECO:0000256" key="1">
    <source>
        <dbReference type="ARBA" id="ARBA00023125"/>
    </source>
</evidence>
<evidence type="ECO:0000313" key="6">
    <source>
        <dbReference type="Proteomes" id="UP000260721"/>
    </source>
</evidence>
<sequence>MRQEERKRKSRQSIFMAAFQEFGTLGYENVNIEKICKVHGISKGMMYHYFSNKDDLFLACVQKVIEDLTSFVQKQLPEIENKDVSLSIRDFILLRQTYFDHHLQQKAIMETAMVRPPAHLKVQIHDLRKPLIEINHKFLKEQLKKINLRKEIDEEKAIRYIETLDIFFQSILREFVSDRTQNMNTLIQGVNDLLDLFLFGILE</sequence>
<reference evidence="5 6" key="1">
    <citation type="submission" date="2018-08" db="EMBL/GenBank/DDBJ databases">
        <title>A genome reference for cultivated species of the human gut microbiota.</title>
        <authorList>
            <person name="Zou Y."/>
            <person name="Xue W."/>
            <person name="Luo G."/>
        </authorList>
    </citation>
    <scope>NUCLEOTIDE SEQUENCE [LARGE SCALE GENOMIC DNA]</scope>
    <source>
        <strain evidence="5 6">TF08-11</strain>
    </source>
</reference>
<dbReference type="EMBL" id="QUSK01000009">
    <property type="protein sequence ID" value="RGD76832.1"/>
    <property type="molecule type" value="Genomic_DNA"/>
</dbReference>
<dbReference type="Proteomes" id="UP000260721">
    <property type="component" value="Unassembled WGS sequence"/>
</dbReference>
<dbReference type="Gene3D" id="1.10.357.10">
    <property type="entry name" value="Tetracycline Repressor, domain 2"/>
    <property type="match status" value="1"/>
</dbReference>
<comment type="caution">
    <text evidence="5">The sequence shown here is derived from an EMBL/GenBank/DDBJ whole genome shotgun (WGS) entry which is preliminary data.</text>
</comment>
<dbReference type="PANTHER" id="PTHR30328:SF54">
    <property type="entry name" value="HTH-TYPE TRANSCRIPTIONAL REPRESSOR SCO4008"/>
    <property type="match status" value="1"/>
</dbReference>
<dbReference type="InterPro" id="IPR036271">
    <property type="entry name" value="Tet_transcr_reg_TetR-rel_C_sf"/>
</dbReference>
<dbReference type="SUPFAM" id="SSF46689">
    <property type="entry name" value="Homeodomain-like"/>
    <property type="match status" value="1"/>
</dbReference>
<gene>
    <name evidence="5" type="ORF">DXC78_05185</name>
    <name evidence="4" type="ORF">HF861_05860</name>
</gene>
<evidence type="ECO:0000256" key="2">
    <source>
        <dbReference type="PROSITE-ProRule" id="PRU00335"/>
    </source>
</evidence>
<evidence type="ECO:0000313" key="7">
    <source>
        <dbReference type="Proteomes" id="UP000540014"/>
    </source>
</evidence>
<dbReference type="GO" id="GO:0003677">
    <property type="term" value="F:DNA binding"/>
    <property type="evidence" value="ECO:0007669"/>
    <property type="project" value="UniProtKB-UniRule"/>
</dbReference>
<name>A0A3E3E5A7_9FIRM</name>
<feature type="DNA-binding region" description="H-T-H motif" evidence="2">
    <location>
        <begin position="31"/>
        <end position="50"/>
    </location>
</feature>
<protein>
    <submittedName>
        <fullName evidence="5">TetR/AcrR family transcriptional regulator</fullName>
    </submittedName>
</protein>
<dbReference type="InterPro" id="IPR001647">
    <property type="entry name" value="HTH_TetR"/>
</dbReference>
<dbReference type="PRINTS" id="PR00455">
    <property type="entry name" value="HTHTETR"/>
</dbReference>
<dbReference type="EMBL" id="JABAFR010000011">
    <property type="protein sequence ID" value="NME44409.1"/>
    <property type="molecule type" value="Genomic_DNA"/>
</dbReference>
<accession>A0A3E3E5A7</accession>
<dbReference type="STRING" id="1123313.GCA_000420345_01924"/>
<dbReference type="PANTHER" id="PTHR30328">
    <property type="entry name" value="TRANSCRIPTIONAL REPRESSOR"/>
    <property type="match status" value="1"/>
</dbReference>
<dbReference type="InterPro" id="IPR050109">
    <property type="entry name" value="HTH-type_TetR-like_transc_reg"/>
</dbReference>
<dbReference type="InterPro" id="IPR009057">
    <property type="entry name" value="Homeodomain-like_sf"/>
</dbReference>
<evidence type="ECO:0000259" key="3">
    <source>
        <dbReference type="PROSITE" id="PS50977"/>
    </source>
</evidence>
<dbReference type="RefSeq" id="WP_117446035.1">
    <property type="nucleotide sequence ID" value="NZ_JABAFR010000011.1"/>
</dbReference>
<dbReference type="Proteomes" id="UP000540014">
    <property type="component" value="Unassembled WGS sequence"/>
</dbReference>
<keyword evidence="1 2" id="KW-0238">DNA-binding</keyword>
<dbReference type="Pfam" id="PF00440">
    <property type="entry name" value="TetR_N"/>
    <property type="match status" value="1"/>
</dbReference>
<dbReference type="PROSITE" id="PS50977">
    <property type="entry name" value="HTH_TETR_2"/>
    <property type="match status" value="1"/>
</dbReference>
<dbReference type="Gene3D" id="1.10.10.60">
    <property type="entry name" value="Homeodomain-like"/>
    <property type="match status" value="1"/>
</dbReference>
<proteinExistence type="predicted"/>
<evidence type="ECO:0000313" key="5">
    <source>
        <dbReference type="EMBL" id="RGD76832.1"/>
    </source>
</evidence>
<organism evidence="5 6">
    <name type="scientific">Faecalicoccus pleomorphus</name>
    <dbReference type="NCBI Taxonomy" id="1323"/>
    <lineage>
        <taxon>Bacteria</taxon>
        <taxon>Bacillati</taxon>
        <taxon>Bacillota</taxon>
        <taxon>Erysipelotrichia</taxon>
        <taxon>Erysipelotrichales</taxon>
        <taxon>Erysipelotrichaceae</taxon>
        <taxon>Faecalicoccus</taxon>
    </lineage>
</organism>
<dbReference type="SUPFAM" id="SSF48498">
    <property type="entry name" value="Tetracyclin repressor-like, C-terminal domain"/>
    <property type="match status" value="1"/>
</dbReference>
<reference evidence="4 7" key="2">
    <citation type="submission" date="2020-04" db="EMBL/GenBank/DDBJ databases">
        <authorList>
            <person name="Hitch T.C.A."/>
            <person name="Wylensek D."/>
            <person name="Clavel T."/>
        </authorList>
    </citation>
    <scope>NUCLEOTIDE SEQUENCE [LARGE SCALE GENOMIC DNA]</scope>
    <source>
        <strain evidence="4 7">BSM-383-APC-22F</strain>
    </source>
</reference>